<proteinExistence type="predicted"/>
<protein>
    <submittedName>
        <fullName evidence="3">Uncharacterized protein</fullName>
    </submittedName>
</protein>
<dbReference type="GO" id="GO:0003697">
    <property type="term" value="F:single-stranded DNA binding"/>
    <property type="evidence" value="ECO:0007669"/>
    <property type="project" value="InterPro"/>
</dbReference>
<dbReference type="PANTHER" id="PTHR10302:SF0">
    <property type="entry name" value="SINGLE-STRANDED DNA-BINDING PROTEIN, MITOCHONDRIAL"/>
    <property type="match status" value="1"/>
</dbReference>
<comment type="caution">
    <text evidence="3">The sequence shown here is derived from an EMBL/GenBank/DDBJ whole genome shotgun (WGS) entry which is preliminary data.</text>
</comment>
<accession>A0AAV6LTN8</accession>
<dbReference type="InterPro" id="IPR000424">
    <property type="entry name" value="Primosome_PriB/ssb"/>
</dbReference>
<keyword evidence="1 2" id="KW-0238">DNA-binding</keyword>
<sequence>MALGQTLALPKAFLLCTPRNPLIPSSSLSPNPPIRLFSSPSQTTINTRRFSAVKCAVTYNNNNDNGQEERVAVPQYPRPTEIPWQKEICNTVHLIGYVTTVVQIRYLPDGRAVAVCRIAVSKSPLETSSILLSFWNELAHPAFQHLEKGTQIYVCGRLIADTVETEDGTEQTYYKVNVKQLNFIERSWDSNSETPGKKISSASREELWQAFFANPADCNLDALIWTDAQRPPRYPDFKHKHTGEALWVEGRFNPPWVKSQLEILDARREAFGFQDQNGGMNVNFGAGNDYSTL</sequence>
<dbReference type="InterPro" id="IPR012340">
    <property type="entry name" value="NA-bd_OB-fold"/>
</dbReference>
<dbReference type="CDD" id="cd04496">
    <property type="entry name" value="SSB_OBF"/>
    <property type="match status" value="1"/>
</dbReference>
<name>A0AAV6LTN8_9ERIC</name>
<dbReference type="GO" id="GO:0042645">
    <property type="term" value="C:mitochondrial nucleoid"/>
    <property type="evidence" value="ECO:0007669"/>
    <property type="project" value="TreeGrafter"/>
</dbReference>
<dbReference type="EMBL" id="JACTNZ010000001">
    <property type="protein sequence ID" value="KAG5567507.1"/>
    <property type="molecule type" value="Genomic_DNA"/>
</dbReference>
<dbReference type="Gene3D" id="2.40.50.140">
    <property type="entry name" value="Nucleic acid-binding proteins"/>
    <property type="match status" value="1"/>
</dbReference>
<dbReference type="Pfam" id="PF00436">
    <property type="entry name" value="SSB"/>
    <property type="match status" value="1"/>
</dbReference>
<gene>
    <name evidence="3" type="ORF">RHGRI_002902</name>
</gene>
<dbReference type="GO" id="GO:0006264">
    <property type="term" value="P:mitochondrial DNA replication"/>
    <property type="evidence" value="ECO:0007669"/>
    <property type="project" value="TreeGrafter"/>
</dbReference>
<evidence type="ECO:0000256" key="1">
    <source>
        <dbReference type="ARBA" id="ARBA00023125"/>
    </source>
</evidence>
<evidence type="ECO:0000313" key="4">
    <source>
        <dbReference type="Proteomes" id="UP000823749"/>
    </source>
</evidence>
<dbReference type="AlphaFoldDB" id="A0AAV6LTN8"/>
<evidence type="ECO:0000313" key="3">
    <source>
        <dbReference type="EMBL" id="KAG5567507.1"/>
    </source>
</evidence>
<reference evidence="3" key="1">
    <citation type="submission" date="2020-08" db="EMBL/GenBank/DDBJ databases">
        <title>Plant Genome Project.</title>
        <authorList>
            <person name="Zhang R.-G."/>
        </authorList>
    </citation>
    <scope>NUCLEOTIDE SEQUENCE</scope>
    <source>
        <strain evidence="3">WSP0</strain>
        <tissue evidence="3">Leaf</tissue>
    </source>
</reference>
<dbReference type="PROSITE" id="PS50935">
    <property type="entry name" value="SSB"/>
    <property type="match status" value="1"/>
</dbReference>
<keyword evidence="4" id="KW-1185">Reference proteome</keyword>
<dbReference type="Proteomes" id="UP000823749">
    <property type="component" value="Chromosome 1"/>
</dbReference>
<dbReference type="PANTHER" id="PTHR10302">
    <property type="entry name" value="SINGLE-STRANDED DNA-BINDING PROTEIN"/>
    <property type="match status" value="1"/>
</dbReference>
<organism evidence="3 4">
    <name type="scientific">Rhododendron griersonianum</name>
    <dbReference type="NCBI Taxonomy" id="479676"/>
    <lineage>
        <taxon>Eukaryota</taxon>
        <taxon>Viridiplantae</taxon>
        <taxon>Streptophyta</taxon>
        <taxon>Embryophyta</taxon>
        <taxon>Tracheophyta</taxon>
        <taxon>Spermatophyta</taxon>
        <taxon>Magnoliopsida</taxon>
        <taxon>eudicotyledons</taxon>
        <taxon>Gunneridae</taxon>
        <taxon>Pentapetalae</taxon>
        <taxon>asterids</taxon>
        <taxon>Ericales</taxon>
        <taxon>Ericaceae</taxon>
        <taxon>Ericoideae</taxon>
        <taxon>Rhodoreae</taxon>
        <taxon>Rhododendron</taxon>
    </lineage>
</organism>
<evidence type="ECO:0000256" key="2">
    <source>
        <dbReference type="PROSITE-ProRule" id="PRU00252"/>
    </source>
</evidence>
<dbReference type="InterPro" id="IPR011344">
    <property type="entry name" value="ssDNA-bd"/>
</dbReference>
<dbReference type="SUPFAM" id="SSF50249">
    <property type="entry name" value="Nucleic acid-binding proteins"/>
    <property type="match status" value="1"/>
</dbReference>